<organism evidence="9 10">
    <name type="scientific">Aphanomyces astaci</name>
    <name type="common">Crayfish plague agent</name>
    <dbReference type="NCBI Taxonomy" id="112090"/>
    <lineage>
        <taxon>Eukaryota</taxon>
        <taxon>Sar</taxon>
        <taxon>Stramenopiles</taxon>
        <taxon>Oomycota</taxon>
        <taxon>Saprolegniomycetes</taxon>
        <taxon>Saprolegniales</taxon>
        <taxon>Verrucalvaceae</taxon>
        <taxon>Aphanomyces</taxon>
    </lineage>
</organism>
<keyword evidence="4" id="KW-0547">Nucleotide-binding</keyword>
<accession>A0A3R7YNU8</accession>
<dbReference type="EMBL" id="MZMZ02002653">
    <property type="protein sequence ID" value="RQM24796.1"/>
    <property type="molecule type" value="Genomic_DNA"/>
</dbReference>
<keyword evidence="8" id="KW-1133">Transmembrane helix</keyword>
<keyword evidence="8" id="KW-0472">Membrane</keyword>
<dbReference type="SUPFAM" id="SSF54211">
    <property type="entry name" value="Ribosomal protein S5 domain 2-like"/>
    <property type="match status" value="1"/>
</dbReference>
<evidence type="ECO:0000256" key="4">
    <source>
        <dbReference type="ARBA" id="ARBA00022741"/>
    </source>
</evidence>
<comment type="pathway">
    <text evidence="1">Isoprenoid biosynthesis; isopentenyl diphosphate biosynthesis via mevalonate pathway; isopentenyl diphosphate from (R)-mevalonate: step 2/3.</text>
</comment>
<dbReference type="Gene3D" id="3.30.230.10">
    <property type="match status" value="1"/>
</dbReference>
<dbReference type="GO" id="GO:0019287">
    <property type="term" value="P:isopentenyl diphosphate biosynthetic process, mevalonate pathway"/>
    <property type="evidence" value="ECO:0007669"/>
    <property type="project" value="TreeGrafter"/>
</dbReference>
<comment type="caution">
    <text evidence="9">The sequence shown here is derived from an EMBL/GenBank/DDBJ whole genome shotgun (WGS) entry which is preliminary data.</text>
</comment>
<dbReference type="GO" id="GO:0005777">
    <property type="term" value="C:peroxisome"/>
    <property type="evidence" value="ECO:0007669"/>
    <property type="project" value="TreeGrafter"/>
</dbReference>
<dbReference type="GO" id="GO:0004631">
    <property type="term" value="F:phosphomevalonate kinase activity"/>
    <property type="evidence" value="ECO:0007669"/>
    <property type="project" value="UniProtKB-EC"/>
</dbReference>
<reference evidence="9" key="1">
    <citation type="submission" date="2018-07" db="EMBL/GenBank/DDBJ databases">
        <title>Annotation of Aphanomyces astaci genome assembly.</title>
        <authorList>
            <person name="Studholme D.J."/>
        </authorList>
    </citation>
    <scope>NUCLEOTIDE SEQUENCE [LARGE SCALE GENOMIC DNA]</scope>
    <source>
        <strain evidence="9">Pc</strain>
    </source>
</reference>
<dbReference type="InterPro" id="IPR014721">
    <property type="entry name" value="Ribsml_uS5_D2-typ_fold_subgr"/>
</dbReference>
<keyword evidence="10" id="KW-1185">Reference proteome</keyword>
<gene>
    <name evidence="9" type="ORF">B5M09_001695</name>
</gene>
<name>A0A3R7YNU8_APHAT</name>
<dbReference type="PANTHER" id="PTHR31814:SF2">
    <property type="entry name" value="PHOSPHOMEVALONATE KINASE"/>
    <property type="match status" value="1"/>
</dbReference>
<dbReference type="GO" id="GO:0005524">
    <property type="term" value="F:ATP binding"/>
    <property type="evidence" value="ECO:0007669"/>
    <property type="project" value="UniProtKB-KW"/>
</dbReference>
<dbReference type="AlphaFoldDB" id="A0A3R7YNU8"/>
<keyword evidence="7" id="KW-0175">Coiled coil</keyword>
<dbReference type="GO" id="GO:0010142">
    <property type="term" value="P:farnesyl diphosphate biosynthetic process, mevalonate pathway"/>
    <property type="evidence" value="ECO:0007669"/>
    <property type="project" value="TreeGrafter"/>
</dbReference>
<evidence type="ECO:0000256" key="1">
    <source>
        <dbReference type="ARBA" id="ARBA00005017"/>
    </source>
</evidence>
<dbReference type="EC" id="2.7.4.2" evidence="2"/>
<keyword evidence="5" id="KW-0418">Kinase</keyword>
<evidence type="ECO:0000256" key="3">
    <source>
        <dbReference type="ARBA" id="ARBA00022679"/>
    </source>
</evidence>
<dbReference type="InterPro" id="IPR035102">
    <property type="entry name" value="Phosphomevalonate_kinase"/>
</dbReference>
<feature type="coiled-coil region" evidence="7">
    <location>
        <begin position="326"/>
        <end position="376"/>
    </location>
</feature>
<evidence type="ECO:0000256" key="6">
    <source>
        <dbReference type="ARBA" id="ARBA00022840"/>
    </source>
</evidence>
<keyword evidence="8" id="KW-0812">Transmembrane</keyword>
<dbReference type="VEuPathDB" id="FungiDB:H257_15550"/>
<evidence type="ECO:0000256" key="8">
    <source>
        <dbReference type="SAM" id="Phobius"/>
    </source>
</evidence>
<evidence type="ECO:0000313" key="9">
    <source>
        <dbReference type="EMBL" id="RQM24796.1"/>
    </source>
</evidence>
<evidence type="ECO:0000313" key="10">
    <source>
        <dbReference type="Proteomes" id="UP000284702"/>
    </source>
</evidence>
<feature type="transmembrane region" description="Helical" evidence="8">
    <location>
        <begin position="91"/>
        <end position="110"/>
    </location>
</feature>
<keyword evidence="3" id="KW-0808">Transferase</keyword>
<keyword evidence="6" id="KW-0067">ATP-binding</keyword>
<dbReference type="InterPro" id="IPR020568">
    <property type="entry name" value="Ribosomal_Su5_D2-typ_SF"/>
</dbReference>
<evidence type="ECO:0000256" key="5">
    <source>
        <dbReference type="ARBA" id="ARBA00022777"/>
    </source>
</evidence>
<sequence length="431" mass="47364">MRVSAPGKVLITGGYLVLEPSFSGAVIAASSRFHTSITVESLEGSDDDPSSASSTSVPVRVFSPQFHQSMHGELSATSFRFAVQNCYVEKTIGICVVALVGLLGAAAFEGRIRDMLRRRQTLVITLEADNDFYSQRDQLRSRGLAVSRTALASLPPFLPSLVDESGQAKVAKTGMGSSAALITSLVGALLGFFDAAQLPTKAGPHDTSTQAGVTLVHNLAQIAHSIAQEKGMHMIMGDVNAGSATVSMVRKVLTWQSHDPVGAAALWADLNAQNMAIPALFEQLHALQAQDSALTNTTKQRSVSELLEELSRLPFHEKKEDDHATETELQQQLLDMKQKVVALEMELAELHHKMVRDEREARQRRLKRTVETLQLQIRKNKLDRRDMSILMSFAIVLHRVNYLWIGGVVCFWYMVGLGLEMSAQYVFHRGE</sequence>
<feature type="transmembrane region" description="Helical" evidence="8">
    <location>
        <begin position="388"/>
        <end position="415"/>
    </location>
</feature>
<evidence type="ECO:0000256" key="2">
    <source>
        <dbReference type="ARBA" id="ARBA00012958"/>
    </source>
</evidence>
<protein>
    <recommendedName>
        <fullName evidence="2">phosphomevalonate kinase</fullName>
        <ecNumber evidence="2">2.7.4.2</ecNumber>
    </recommendedName>
</protein>
<proteinExistence type="predicted"/>
<dbReference type="Proteomes" id="UP000284702">
    <property type="component" value="Unassembled WGS sequence"/>
</dbReference>
<dbReference type="PANTHER" id="PTHR31814">
    <property type="match status" value="1"/>
</dbReference>
<evidence type="ECO:0000256" key="7">
    <source>
        <dbReference type="SAM" id="Coils"/>
    </source>
</evidence>